<dbReference type="Gene3D" id="3.10.580.10">
    <property type="entry name" value="CBS-domain"/>
    <property type="match status" value="2"/>
</dbReference>
<organism evidence="6">
    <name type="scientific">Blastocystis hominis</name>
    <dbReference type="NCBI Taxonomy" id="12968"/>
    <lineage>
        <taxon>Eukaryota</taxon>
        <taxon>Sar</taxon>
        <taxon>Stramenopiles</taxon>
        <taxon>Bigyra</taxon>
        <taxon>Opalozoa</taxon>
        <taxon>Opalinata</taxon>
        <taxon>Blastocystidae</taxon>
        <taxon>Blastocystis</taxon>
    </lineage>
</organism>
<dbReference type="PROSITE" id="PS51371">
    <property type="entry name" value="CBS"/>
    <property type="match status" value="1"/>
</dbReference>
<dbReference type="InterPro" id="IPR046342">
    <property type="entry name" value="CBS_dom_sf"/>
</dbReference>
<dbReference type="SUPFAM" id="SSF54631">
    <property type="entry name" value="CBS-domain pair"/>
    <property type="match status" value="2"/>
</dbReference>
<reference evidence="6" key="1">
    <citation type="submission" date="2010-02" db="EMBL/GenBank/DDBJ databases">
        <title>Sequencing and annotation of the Blastocystis hominis genome.</title>
        <authorList>
            <person name="Wincker P."/>
        </authorList>
    </citation>
    <scope>NUCLEOTIDE SEQUENCE</scope>
    <source>
        <strain evidence="6">Singapore isolate B</strain>
    </source>
</reference>
<dbReference type="InterPro" id="IPR050511">
    <property type="entry name" value="AMPK_gamma/SDS23_families"/>
</dbReference>
<proteinExistence type="inferred from homology"/>
<dbReference type="InParanoid" id="D8LYD5"/>
<dbReference type="AlphaFoldDB" id="D8LYD5"/>
<gene>
    <name evidence="6" type="ORF">GSBLH_T00006151001</name>
</gene>
<evidence type="ECO:0000259" key="5">
    <source>
        <dbReference type="PROSITE" id="PS51371"/>
    </source>
</evidence>
<dbReference type="OrthoDB" id="449052at2759"/>
<dbReference type="Proteomes" id="UP000008312">
    <property type="component" value="Unassembled WGS sequence"/>
</dbReference>
<dbReference type="RefSeq" id="XP_012894638.1">
    <property type="nucleotide sequence ID" value="XM_013039184.1"/>
</dbReference>
<dbReference type="EMBL" id="FN668639">
    <property type="protein sequence ID" value="CBK20590.2"/>
    <property type="molecule type" value="Genomic_DNA"/>
</dbReference>
<keyword evidence="7" id="KW-1185">Reference proteome</keyword>
<name>D8LYD5_BLAHO</name>
<dbReference type="InterPro" id="IPR000644">
    <property type="entry name" value="CBS_dom"/>
</dbReference>
<comment type="similarity">
    <text evidence="1">Belongs to the 5'-AMP-activated protein kinase gamma subunit family.</text>
</comment>
<keyword evidence="2" id="KW-0677">Repeat</keyword>
<evidence type="ECO:0000313" key="6">
    <source>
        <dbReference type="EMBL" id="CBK20590.2"/>
    </source>
</evidence>
<evidence type="ECO:0000256" key="2">
    <source>
        <dbReference type="ARBA" id="ARBA00022737"/>
    </source>
</evidence>
<dbReference type="PANTHER" id="PTHR13780">
    <property type="entry name" value="AMP-ACTIVATED PROTEIN KINASE, GAMMA REGULATORY SUBUNIT"/>
    <property type="match status" value="1"/>
</dbReference>
<evidence type="ECO:0000313" key="7">
    <source>
        <dbReference type="Proteomes" id="UP000008312"/>
    </source>
</evidence>
<protein>
    <recommendedName>
        <fullName evidence="5">CBS domain-containing protein</fullName>
    </recommendedName>
</protein>
<accession>D8LYD5</accession>
<sequence>MEEEGCIQMNSPYFGQYNPPSYANGAFYADEQDTFVAGTSPPSSPTGDGDDVTSFRIILIMIEWDGRWEIRLYCCCKRVKFGQHGRSMIYDILSQRYAYDVLPDSQKLLVFNTNIPLDLVFQSLRRQEAVEGVIWNANTGMYEGIITSSDLLIVLNRQYTSYYQAFQDAQRSGIPLESIKFPRYLDYTIQEYRDKLYPNQPTLTYGIPNNSLFQILKTMFDCHVHRIPIIDRIHEGNLIGVVNYLNILHYLVDFYSDPLSNYNFSIRELNVGSYDQVWDVREDAPLYEGFFEPEFSRLVLRIMESHVISSVPVIDADRSVGWVDSLPGNLIGIFQRTDLIKLDFRDMSIFNCPISTFISSFQPFSTQLTVSAHETLSCLFFMFAQRNTTSLVCIDDDQKPCGVVSIVDLFLFFLKGDFSITPRLSAPSTARERASFSQSFLSPLFGPQLSASGSMTDISVGDYGVNFPETIVQPRVSSVNRSELDMGTYDDEFERMKGKMKKENEYRQRNDLDEEVGDRFIAKKMMIE</sequence>
<feature type="domain" description="CBS" evidence="5">
    <location>
        <begin position="196"/>
        <end position="259"/>
    </location>
</feature>
<evidence type="ECO:0000256" key="1">
    <source>
        <dbReference type="ARBA" id="ARBA00006750"/>
    </source>
</evidence>
<dbReference type="PANTHER" id="PTHR13780:SF35">
    <property type="entry name" value="LD22662P"/>
    <property type="match status" value="1"/>
</dbReference>
<evidence type="ECO:0000256" key="4">
    <source>
        <dbReference type="PROSITE-ProRule" id="PRU00703"/>
    </source>
</evidence>
<evidence type="ECO:0000256" key="3">
    <source>
        <dbReference type="ARBA" id="ARBA00023122"/>
    </source>
</evidence>
<keyword evidence="3 4" id="KW-0129">CBS domain</keyword>
<dbReference type="GeneID" id="24922276"/>
<dbReference type="Pfam" id="PF00571">
    <property type="entry name" value="CBS"/>
    <property type="match status" value="1"/>
</dbReference>